<evidence type="ECO:0000313" key="4">
    <source>
        <dbReference type="Proteomes" id="UP000886520"/>
    </source>
</evidence>
<evidence type="ECO:0000256" key="1">
    <source>
        <dbReference type="SAM" id="Coils"/>
    </source>
</evidence>
<dbReference type="AlphaFoldDB" id="A0A9D4U102"/>
<accession>A0A9D4U102</accession>
<proteinExistence type="predicted"/>
<comment type="caution">
    <text evidence="3">The sequence shown here is derived from an EMBL/GenBank/DDBJ whole genome shotgun (WGS) entry which is preliminary data.</text>
</comment>
<gene>
    <name evidence="3" type="ORF">GOP47_0025272</name>
</gene>
<evidence type="ECO:0000256" key="2">
    <source>
        <dbReference type="SAM" id="MobiDB-lite"/>
    </source>
</evidence>
<organism evidence="3 4">
    <name type="scientific">Adiantum capillus-veneris</name>
    <name type="common">Maidenhair fern</name>
    <dbReference type="NCBI Taxonomy" id="13818"/>
    <lineage>
        <taxon>Eukaryota</taxon>
        <taxon>Viridiplantae</taxon>
        <taxon>Streptophyta</taxon>
        <taxon>Embryophyta</taxon>
        <taxon>Tracheophyta</taxon>
        <taxon>Polypodiopsida</taxon>
        <taxon>Polypodiidae</taxon>
        <taxon>Polypodiales</taxon>
        <taxon>Pteridineae</taxon>
        <taxon>Pteridaceae</taxon>
        <taxon>Vittarioideae</taxon>
        <taxon>Adiantum</taxon>
    </lineage>
</organism>
<keyword evidence="4" id="KW-1185">Reference proteome</keyword>
<feature type="compositionally biased region" description="Polar residues" evidence="2">
    <location>
        <begin position="185"/>
        <end position="194"/>
    </location>
</feature>
<feature type="region of interest" description="Disordered" evidence="2">
    <location>
        <begin position="181"/>
        <end position="223"/>
    </location>
</feature>
<feature type="coiled-coil region" evidence="1">
    <location>
        <begin position="26"/>
        <end position="67"/>
    </location>
</feature>
<name>A0A9D4U102_ADICA</name>
<sequence length="223" mass="25116">MQTFGQGLDFFASQITMMTEGMKHQARQLEQEAATKSLQLEKALQEVAQLKEQLANTNDELRKLHTQFIAEKELHQKARHEYSGLKSMYDLGTDHITSLNAQVQLQSELIDKLKGYVAAEATSSSAQIAMQEKDQKIEELEKKLRMEAFQREEPVAQSMLQKDQLLLENANLKQQLALLKASSSRPNIAPTSTRPEARPLETEGTVQQEMPLEEPISAPATEP</sequence>
<dbReference type="EMBL" id="JABFUD020000025">
    <property type="protein sequence ID" value="KAI5058953.1"/>
    <property type="molecule type" value="Genomic_DNA"/>
</dbReference>
<dbReference type="Proteomes" id="UP000886520">
    <property type="component" value="Chromosome 25"/>
</dbReference>
<keyword evidence="1" id="KW-0175">Coiled coil</keyword>
<reference evidence="3" key="1">
    <citation type="submission" date="2021-01" db="EMBL/GenBank/DDBJ databases">
        <title>Adiantum capillus-veneris genome.</title>
        <authorList>
            <person name="Fang Y."/>
            <person name="Liao Q."/>
        </authorList>
    </citation>
    <scope>NUCLEOTIDE SEQUENCE</scope>
    <source>
        <strain evidence="3">H3</strain>
        <tissue evidence="3">Leaf</tissue>
    </source>
</reference>
<evidence type="ECO:0000313" key="3">
    <source>
        <dbReference type="EMBL" id="KAI5058953.1"/>
    </source>
</evidence>
<protein>
    <submittedName>
        <fullName evidence="3">Uncharacterized protein</fullName>
    </submittedName>
</protein>